<dbReference type="GO" id="GO:0003735">
    <property type="term" value="F:structural constituent of ribosome"/>
    <property type="evidence" value="ECO:0007669"/>
    <property type="project" value="InterPro"/>
</dbReference>
<dbReference type="NCBIfam" id="TIGR00062">
    <property type="entry name" value="L27"/>
    <property type="match status" value="1"/>
</dbReference>
<dbReference type="GO" id="GO:0022625">
    <property type="term" value="C:cytosolic large ribosomal subunit"/>
    <property type="evidence" value="ECO:0007669"/>
    <property type="project" value="TreeGrafter"/>
</dbReference>
<evidence type="ECO:0000256" key="6">
    <source>
        <dbReference type="SAM" id="MobiDB-lite"/>
    </source>
</evidence>
<dbReference type="InterPro" id="IPR001684">
    <property type="entry name" value="Ribosomal_bL27"/>
</dbReference>
<accession>A0A2M7XD94</accession>
<keyword evidence="2 5" id="KW-0689">Ribosomal protein</keyword>
<name>A0A2M7XD94_9BACT</name>
<evidence type="ECO:0000256" key="1">
    <source>
        <dbReference type="ARBA" id="ARBA00010797"/>
    </source>
</evidence>
<feature type="region of interest" description="Disordered" evidence="6">
    <location>
        <begin position="1"/>
        <end position="31"/>
    </location>
</feature>
<evidence type="ECO:0000313" key="7">
    <source>
        <dbReference type="EMBL" id="PJA45858.1"/>
    </source>
</evidence>
<comment type="caution">
    <text evidence="7">The sequence shown here is derived from an EMBL/GenBank/DDBJ whole genome shotgun (WGS) entry which is preliminary data.</text>
</comment>
<evidence type="ECO:0000256" key="5">
    <source>
        <dbReference type="HAMAP-Rule" id="MF_00539"/>
    </source>
</evidence>
<dbReference type="GO" id="GO:0006412">
    <property type="term" value="P:translation"/>
    <property type="evidence" value="ECO:0007669"/>
    <property type="project" value="UniProtKB-UniRule"/>
</dbReference>
<dbReference type="PANTHER" id="PTHR15893:SF0">
    <property type="entry name" value="LARGE RIBOSOMAL SUBUNIT PROTEIN BL27M"/>
    <property type="match status" value="1"/>
</dbReference>
<dbReference type="SUPFAM" id="SSF110324">
    <property type="entry name" value="Ribosomal L27 protein-like"/>
    <property type="match status" value="1"/>
</dbReference>
<keyword evidence="3 5" id="KW-0687">Ribonucleoprotein</keyword>
<sequence length="92" mass="9857">MAHKKAQGSTTNGRDSIAKRLGLKKGSGQTVKTGQILIKQRGTKYHAGANVGRGNDDSLYALVPGVVAFKKKKMPNFHGALHQKTFVEVVAL</sequence>
<dbReference type="EMBL" id="PFWT01000024">
    <property type="protein sequence ID" value="PJA45858.1"/>
    <property type="molecule type" value="Genomic_DNA"/>
</dbReference>
<reference evidence="8" key="1">
    <citation type="submission" date="2017-09" db="EMBL/GenBank/DDBJ databases">
        <title>Depth-based differentiation of microbial function through sediment-hosted aquifers and enrichment of novel symbionts in the deep terrestrial subsurface.</title>
        <authorList>
            <person name="Probst A.J."/>
            <person name="Ladd B."/>
            <person name="Jarett J.K."/>
            <person name="Geller-Mcgrath D.E."/>
            <person name="Sieber C.M.K."/>
            <person name="Emerson J.B."/>
            <person name="Anantharaman K."/>
            <person name="Thomas B.C."/>
            <person name="Malmstrom R."/>
            <person name="Stieglmeier M."/>
            <person name="Klingl A."/>
            <person name="Woyke T."/>
            <person name="Ryan C.M."/>
            <person name="Banfield J.F."/>
        </authorList>
    </citation>
    <scope>NUCLEOTIDE SEQUENCE [LARGE SCALE GENOMIC DNA]</scope>
</reference>
<protein>
    <recommendedName>
        <fullName evidence="4 5">Large ribosomal subunit protein bL27</fullName>
    </recommendedName>
</protein>
<proteinExistence type="inferred from homology"/>
<dbReference type="PRINTS" id="PR00063">
    <property type="entry name" value="RIBOSOMALL27"/>
</dbReference>
<dbReference type="PANTHER" id="PTHR15893">
    <property type="entry name" value="RIBOSOMAL PROTEIN L27"/>
    <property type="match status" value="1"/>
</dbReference>
<dbReference type="HAMAP" id="MF_00539">
    <property type="entry name" value="Ribosomal_bL27"/>
    <property type="match status" value="1"/>
</dbReference>
<organism evidence="7 8">
    <name type="scientific">Candidatus Uhrbacteria bacterium CG_4_9_14_3_um_filter_41_35</name>
    <dbReference type="NCBI Taxonomy" id="1975034"/>
    <lineage>
        <taxon>Bacteria</taxon>
        <taxon>Candidatus Uhriibacteriota</taxon>
    </lineage>
</organism>
<gene>
    <name evidence="5" type="primary">rpmA</name>
    <name evidence="7" type="ORF">CO173_04375</name>
</gene>
<dbReference type="Pfam" id="PF01016">
    <property type="entry name" value="Ribosomal_L27"/>
    <property type="match status" value="1"/>
</dbReference>
<evidence type="ECO:0000256" key="4">
    <source>
        <dbReference type="ARBA" id="ARBA00035175"/>
    </source>
</evidence>
<dbReference type="Gene3D" id="2.40.50.100">
    <property type="match status" value="1"/>
</dbReference>
<evidence type="ECO:0000256" key="3">
    <source>
        <dbReference type="ARBA" id="ARBA00023274"/>
    </source>
</evidence>
<evidence type="ECO:0000313" key="8">
    <source>
        <dbReference type="Proteomes" id="UP000231263"/>
    </source>
</evidence>
<evidence type="ECO:0000256" key="2">
    <source>
        <dbReference type="ARBA" id="ARBA00022980"/>
    </source>
</evidence>
<dbReference type="FunFam" id="2.40.50.100:FF:000020">
    <property type="entry name" value="50S ribosomal protein L27"/>
    <property type="match status" value="1"/>
</dbReference>
<comment type="similarity">
    <text evidence="1 5">Belongs to the bacterial ribosomal protein bL27 family.</text>
</comment>
<dbReference type="Proteomes" id="UP000231263">
    <property type="component" value="Unassembled WGS sequence"/>
</dbReference>
<dbReference type="AlphaFoldDB" id="A0A2M7XD94"/>